<keyword evidence="1" id="KW-1133">Transmembrane helix</keyword>
<protein>
    <submittedName>
        <fullName evidence="2">Uncharacterized protein</fullName>
    </submittedName>
</protein>
<accession>D8RKL9</accession>
<dbReference type="KEGG" id="smo:SELMODRAFT_62266"/>
<dbReference type="OMA" id="YANFQSM"/>
<dbReference type="STRING" id="88036.D8RKL9"/>
<proteinExistence type="predicted"/>
<keyword evidence="1" id="KW-0812">Transmembrane</keyword>
<dbReference type="InParanoid" id="D8RKL9"/>
<evidence type="ECO:0000256" key="1">
    <source>
        <dbReference type="SAM" id="Phobius"/>
    </source>
</evidence>
<keyword evidence="1" id="KW-0472">Membrane</keyword>
<sequence>SQRIMDSIAVSDGEAGGAGGASTYQALKRLDDLWFRLRSRASGALSLSLFSWKDQPDSLNVSGTIPEIVTRHDAQCPTNSREVSMAFDVVVCGGTLGIFFAAALALKGFKVAVVEKNVLRGRAQEWNISRKEIQELVDIGLITPAELESVISAEFNPNRCGFDGGSELWVKNILNLGISQVVNSFDRPLPARLIETLKKRFVEAGGVIIEGTGASKIAVYNDCAIISLDDARVLLSRLVLDAMGNFSPIVRQIRRGCPPDGVCLVVGSCARGFHANTTSDIIYTNSPFTTIKNSKTQYFWEAFPAGSGPRDRTTYMFSYMDATASRPSLEDMLEDYWDRMPEYQAVKLEDLEVLRVLFGIFPTYRSSPLPAAFDRVLQVGDASGIQSPVSFGGFASIARNLQRLSNGITEALEADKLDKNSLSLLNPYMPNLSGAWLLQKAMSVRPDAGVSSSFINELLSVTFESMEKLGDPVLRPFLQDVIQFFPLAMTLGSIMLTRPSLLPQIFKQVGLASIADWMIHFASLGLYTMLSSVIASPAFRVLATMLPKNQSYFLLRIVESWRYGAGLDHK</sequence>
<dbReference type="PANTHER" id="PTHR32098">
    <property type="entry name" value="LYCOPENE BETA/EPSILON CYCLASE PROTEIN"/>
    <property type="match status" value="1"/>
</dbReference>
<dbReference type="InterPro" id="IPR036188">
    <property type="entry name" value="FAD/NAD-bd_sf"/>
</dbReference>
<keyword evidence="3" id="KW-1185">Reference proteome</keyword>
<dbReference type="Gene3D" id="3.50.50.60">
    <property type="entry name" value="FAD/NAD(P)-binding domain"/>
    <property type="match status" value="1"/>
</dbReference>
<dbReference type="SUPFAM" id="SSF51905">
    <property type="entry name" value="FAD/NAD(P)-binding domain"/>
    <property type="match status" value="1"/>
</dbReference>
<dbReference type="Proteomes" id="UP000001514">
    <property type="component" value="Unassembled WGS sequence"/>
</dbReference>
<reference evidence="2 3" key="1">
    <citation type="journal article" date="2011" name="Science">
        <title>The Selaginella genome identifies genetic changes associated with the evolution of vascular plants.</title>
        <authorList>
            <person name="Banks J.A."/>
            <person name="Nishiyama T."/>
            <person name="Hasebe M."/>
            <person name="Bowman J.L."/>
            <person name="Gribskov M."/>
            <person name="dePamphilis C."/>
            <person name="Albert V.A."/>
            <person name="Aono N."/>
            <person name="Aoyama T."/>
            <person name="Ambrose B.A."/>
            <person name="Ashton N.W."/>
            <person name="Axtell M.J."/>
            <person name="Barker E."/>
            <person name="Barker M.S."/>
            <person name="Bennetzen J.L."/>
            <person name="Bonawitz N.D."/>
            <person name="Chapple C."/>
            <person name="Cheng C."/>
            <person name="Correa L.G."/>
            <person name="Dacre M."/>
            <person name="DeBarry J."/>
            <person name="Dreyer I."/>
            <person name="Elias M."/>
            <person name="Engstrom E.M."/>
            <person name="Estelle M."/>
            <person name="Feng L."/>
            <person name="Finet C."/>
            <person name="Floyd S.K."/>
            <person name="Frommer W.B."/>
            <person name="Fujita T."/>
            <person name="Gramzow L."/>
            <person name="Gutensohn M."/>
            <person name="Harholt J."/>
            <person name="Hattori M."/>
            <person name="Heyl A."/>
            <person name="Hirai T."/>
            <person name="Hiwatashi Y."/>
            <person name="Ishikawa M."/>
            <person name="Iwata M."/>
            <person name="Karol K.G."/>
            <person name="Koehler B."/>
            <person name="Kolukisaoglu U."/>
            <person name="Kubo M."/>
            <person name="Kurata T."/>
            <person name="Lalonde S."/>
            <person name="Li K."/>
            <person name="Li Y."/>
            <person name="Litt A."/>
            <person name="Lyons E."/>
            <person name="Manning G."/>
            <person name="Maruyama T."/>
            <person name="Michael T.P."/>
            <person name="Mikami K."/>
            <person name="Miyazaki S."/>
            <person name="Morinaga S."/>
            <person name="Murata T."/>
            <person name="Mueller-Roeber B."/>
            <person name="Nelson D.R."/>
            <person name="Obara M."/>
            <person name="Oguri Y."/>
            <person name="Olmstead R.G."/>
            <person name="Onodera N."/>
            <person name="Petersen B.L."/>
            <person name="Pils B."/>
            <person name="Prigge M."/>
            <person name="Rensing S.A."/>
            <person name="Riano-Pachon D.M."/>
            <person name="Roberts A.W."/>
            <person name="Sato Y."/>
            <person name="Scheller H.V."/>
            <person name="Schulz B."/>
            <person name="Schulz C."/>
            <person name="Shakirov E.V."/>
            <person name="Shibagaki N."/>
            <person name="Shinohara N."/>
            <person name="Shippen D.E."/>
            <person name="Soerensen I."/>
            <person name="Sotooka R."/>
            <person name="Sugimoto N."/>
            <person name="Sugita M."/>
            <person name="Sumikawa N."/>
            <person name="Tanurdzic M."/>
            <person name="Theissen G."/>
            <person name="Ulvskov P."/>
            <person name="Wakazuki S."/>
            <person name="Weng J.K."/>
            <person name="Willats W.W."/>
            <person name="Wipf D."/>
            <person name="Wolf P.G."/>
            <person name="Yang L."/>
            <person name="Zimmer A.D."/>
            <person name="Zhu Q."/>
            <person name="Mitros T."/>
            <person name="Hellsten U."/>
            <person name="Loque D."/>
            <person name="Otillar R."/>
            <person name="Salamov A."/>
            <person name="Schmutz J."/>
            <person name="Shapiro H."/>
            <person name="Lindquist E."/>
            <person name="Lucas S."/>
            <person name="Rokhsar D."/>
            <person name="Grigoriev I.V."/>
        </authorList>
    </citation>
    <scope>NUCLEOTIDE SEQUENCE [LARGE SCALE GENOMIC DNA]</scope>
</reference>
<evidence type="ECO:0000313" key="3">
    <source>
        <dbReference type="Proteomes" id="UP000001514"/>
    </source>
</evidence>
<feature type="non-terminal residue" evidence="2">
    <location>
        <position position="570"/>
    </location>
</feature>
<dbReference type="FunCoup" id="D8RKL9">
    <property type="interactions" value="1044"/>
</dbReference>
<evidence type="ECO:0000313" key="2">
    <source>
        <dbReference type="EMBL" id="EFJ27464.1"/>
    </source>
</evidence>
<dbReference type="eggNOG" id="ENOG502QW6A">
    <property type="taxonomic scope" value="Eukaryota"/>
</dbReference>
<dbReference type="Gramene" id="EFJ27464">
    <property type="protein sequence ID" value="EFJ27464"/>
    <property type="gene ID" value="SELMODRAFT_62266"/>
</dbReference>
<feature type="non-terminal residue" evidence="2">
    <location>
        <position position="1"/>
    </location>
</feature>
<feature type="transmembrane region" description="Helical" evidence="1">
    <location>
        <begin position="85"/>
        <end position="106"/>
    </location>
</feature>
<name>D8RKL9_SELML</name>
<organism evidence="3">
    <name type="scientific">Selaginella moellendorffii</name>
    <name type="common">Spikemoss</name>
    <dbReference type="NCBI Taxonomy" id="88036"/>
    <lineage>
        <taxon>Eukaryota</taxon>
        <taxon>Viridiplantae</taxon>
        <taxon>Streptophyta</taxon>
        <taxon>Embryophyta</taxon>
        <taxon>Tracheophyta</taxon>
        <taxon>Lycopodiopsida</taxon>
        <taxon>Selaginellales</taxon>
        <taxon>Selaginellaceae</taxon>
        <taxon>Selaginella</taxon>
    </lineage>
</organism>
<dbReference type="EMBL" id="GL377582">
    <property type="protein sequence ID" value="EFJ27464.1"/>
    <property type="molecule type" value="Genomic_DNA"/>
</dbReference>
<dbReference type="HOGENOM" id="CLU_027173_1_0_1"/>
<dbReference type="AlphaFoldDB" id="D8RKL9"/>
<dbReference type="PANTHER" id="PTHR32098:SF5">
    <property type="entry name" value="LYCOPENE BETA_EPSILON CYCLASE PROTEIN"/>
    <property type="match status" value="1"/>
</dbReference>
<gene>
    <name evidence="2" type="ORF">SELMODRAFT_62266</name>
</gene>